<protein>
    <submittedName>
        <fullName evidence="2">Uncharacterized protein</fullName>
    </submittedName>
</protein>
<dbReference type="Proteomes" id="UP000036356">
    <property type="component" value="Unassembled WGS sequence"/>
</dbReference>
<gene>
    <name evidence="2" type="ORF">DEAC_c14770</name>
</gene>
<dbReference type="PANTHER" id="PTHR35983">
    <property type="entry name" value="UPF0166 PROTEIN TM_0021"/>
    <property type="match status" value="1"/>
</dbReference>
<evidence type="ECO:0000313" key="3">
    <source>
        <dbReference type="Proteomes" id="UP000036356"/>
    </source>
</evidence>
<dbReference type="PATRIC" id="fig|476652.3.peg.1517"/>
<dbReference type="PANTHER" id="PTHR35983:SF1">
    <property type="entry name" value="UPF0166 PROTEIN TM_0021"/>
    <property type="match status" value="1"/>
</dbReference>
<dbReference type="EMBL" id="LDZY01000004">
    <property type="protein sequence ID" value="KLU66809.1"/>
    <property type="molecule type" value="Genomic_DNA"/>
</dbReference>
<comment type="caution">
    <text evidence="2">The sequence shown here is derived from an EMBL/GenBank/DDBJ whole genome shotgun (WGS) entry which is preliminary data.</text>
</comment>
<dbReference type="STRING" id="476652.DEAC_c14770"/>
<name>A0A0J1FTK8_9FIRM</name>
<dbReference type="InterPro" id="IPR003793">
    <property type="entry name" value="UPF0166"/>
</dbReference>
<dbReference type="InterPro" id="IPR011322">
    <property type="entry name" value="N-reg_PII-like_a/b"/>
</dbReference>
<keyword evidence="3" id="KW-1185">Reference proteome</keyword>
<dbReference type="InterPro" id="IPR015867">
    <property type="entry name" value="N-reg_PII/ATP_PRibTrfase_C"/>
</dbReference>
<dbReference type="SUPFAM" id="SSF54913">
    <property type="entry name" value="GlnB-like"/>
    <property type="match status" value="1"/>
</dbReference>
<dbReference type="AlphaFoldDB" id="A0A0J1FTK8"/>
<evidence type="ECO:0000313" key="2">
    <source>
        <dbReference type="EMBL" id="KLU66809.1"/>
    </source>
</evidence>
<evidence type="ECO:0000256" key="1">
    <source>
        <dbReference type="ARBA" id="ARBA00010554"/>
    </source>
</evidence>
<organism evidence="2 3">
    <name type="scientific">Desulfosporosinus acididurans</name>
    <dbReference type="NCBI Taxonomy" id="476652"/>
    <lineage>
        <taxon>Bacteria</taxon>
        <taxon>Bacillati</taxon>
        <taxon>Bacillota</taxon>
        <taxon>Clostridia</taxon>
        <taxon>Eubacteriales</taxon>
        <taxon>Desulfitobacteriaceae</taxon>
        <taxon>Desulfosporosinus</taxon>
    </lineage>
</organism>
<accession>A0A0J1FTK8</accession>
<proteinExistence type="inferred from homology"/>
<dbReference type="Gene3D" id="3.30.70.120">
    <property type="match status" value="1"/>
</dbReference>
<sequence length="110" mass="12337">MLGKAKLLKVYLGESERYKNKPLYQYLVLWLKEKGVGGVTVSRGIEGYGQDKVLHTARLLELSSDLPIILEIVDLAEKIDPLIPQICSIVPKGLVFSLDIQVHKYGSKQE</sequence>
<comment type="similarity">
    <text evidence="1">Belongs to the UPF0166 family.</text>
</comment>
<reference evidence="2 3" key="1">
    <citation type="submission" date="2015-06" db="EMBL/GenBank/DDBJ databases">
        <title>Draft genome of the moderately acidophilic sulfate reducer Candidatus Desulfosporosinus acididurans strain M1.</title>
        <authorList>
            <person name="Poehlein A."/>
            <person name="Petzsch P."/>
            <person name="Johnson B.D."/>
            <person name="Schloemann M."/>
            <person name="Daniel R."/>
            <person name="Muehling M."/>
        </authorList>
    </citation>
    <scope>NUCLEOTIDE SEQUENCE [LARGE SCALE GENOMIC DNA]</scope>
    <source>
        <strain evidence="2 3">M1</strain>
    </source>
</reference>
<dbReference type="Pfam" id="PF02641">
    <property type="entry name" value="DUF190"/>
    <property type="match status" value="1"/>
</dbReference>
<dbReference type="RefSeq" id="WP_047809333.1">
    <property type="nucleotide sequence ID" value="NZ_LDZY01000004.1"/>
</dbReference>